<dbReference type="PRINTS" id="PR00421">
    <property type="entry name" value="THIOREDOXIN"/>
</dbReference>
<dbReference type="Gene3D" id="3.40.30.10">
    <property type="entry name" value="Glutaredoxin"/>
    <property type="match status" value="1"/>
</dbReference>
<dbReference type="InterPro" id="IPR013766">
    <property type="entry name" value="Thioredoxin_domain"/>
</dbReference>
<dbReference type="PANTHER" id="PTHR46115">
    <property type="entry name" value="THIOREDOXIN-LIKE PROTEIN 1"/>
    <property type="match status" value="1"/>
</dbReference>
<gene>
    <name evidence="4" type="ORF">SI8410_11015684</name>
</gene>
<dbReference type="PROSITE" id="PS51352">
    <property type="entry name" value="THIOREDOXIN_2"/>
    <property type="match status" value="1"/>
</dbReference>
<evidence type="ECO:0000313" key="5">
    <source>
        <dbReference type="Proteomes" id="UP000663760"/>
    </source>
</evidence>
<evidence type="ECO:0000256" key="1">
    <source>
        <dbReference type="ARBA" id="ARBA00023157"/>
    </source>
</evidence>
<dbReference type="OrthoDB" id="10263751at2759"/>
<organism evidence="4 5">
    <name type="scientific">Spirodela intermedia</name>
    <name type="common">Intermediate duckweed</name>
    <dbReference type="NCBI Taxonomy" id="51605"/>
    <lineage>
        <taxon>Eukaryota</taxon>
        <taxon>Viridiplantae</taxon>
        <taxon>Streptophyta</taxon>
        <taxon>Embryophyta</taxon>
        <taxon>Tracheophyta</taxon>
        <taxon>Spermatophyta</taxon>
        <taxon>Magnoliopsida</taxon>
        <taxon>Liliopsida</taxon>
        <taxon>Araceae</taxon>
        <taxon>Lemnoideae</taxon>
        <taxon>Spirodela</taxon>
    </lineage>
</organism>
<dbReference type="Proteomes" id="UP000663760">
    <property type="component" value="Chromosome 11"/>
</dbReference>
<dbReference type="EMBL" id="LR746274">
    <property type="protein sequence ID" value="CAA7405006.1"/>
    <property type="molecule type" value="Genomic_DNA"/>
</dbReference>
<comment type="similarity">
    <text evidence="2">Belongs to the thioredoxin family. Plant F-type subfamily.</text>
</comment>
<evidence type="ECO:0000256" key="2">
    <source>
        <dbReference type="ARBA" id="ARBA00038337"/>
    </source>
</evidence>
<name>A0A7I8L5Q7_SPIIN</name>
<feature type="domain" description="Thioredoxin" evidence="3">
    <location>
        <begin position="71"/>
        <end position="192"/>
    </location>
</feature>
<proteinExistence type="inferred from homology"/>
<dbReference type="PROSITE" id="PS00194">
    <property type="entry name" value="THIOREDOXIN_1"/>
    <property type="match status" value="1"/>
</dbReference>
<dbReference type="InterPro" id="IPR017937">
    <property type="entry name" value="Thioredoxin_CS"/>
</dbReference>
<dbReference type="InterPro" id="IPR036249">
    <property type="entry name" value="Thioredoxin-like_sf"/>
</dbReference>
<dbReference type="SUPFAM" id="SSF52833">
    <property type="entry name" value="Thioredoxin-like"/>
    <property type="match status" value="1"/>
</dbReference>
<dbReference type="Pfam" id="PF00085">
    <property type="entry name" value="Thioredoxin"/>
    <property type="match status" value="1"/>
</dbReference>
<evidence type="ECO:0000259" key="3">
    <source>
        <dbReference type="PROSITE" id="PS51352"/>
    </source>
</evidence>
<reference evidence="4" key="1">
    <citation type="submission" date="2020-02" db="EMBL/GenBank/DDBJ databases">
        <authorList>
            <person name="Scholz U."/>
            <person name="Mascher M."/>
            <person name="Fiebig A."/>
        </authorList>
    </citation>
    <scope>NUCLEOTIDE SEQUENCE</scope>
</reference>
<sequence length="193" mass="21076">MALQNSPWVLHSPCPSKLGLLPTSSASRMPCRPAVAAQLDLLRTRGANNLWVAGFPSSSSSSSRRDLLRLVPPVRCSVDVLAPTVGTVTEVDIDTFWPLVKGAGDKIVVLDMYTQWCGPCKIIAPRFKELSEKNLDVVFLKLDCNEKNKPLAKELGIKAVPTFKIFKGGEVVKEVRGAKFDDLVLAIETTKQS</sequence>
<keyword evidence="5" id="KW-1185">Reference proteome</keyword>
<protein>
    <recommendedName>
        <fullName evidence="3">Thioredoxin domain-containing protein</fullName>
    </recommendedName>
</protein>
<keyword evidence="1" id="KW-1015">Disulfide bond</keyword>
<dbReference type="CDD" id="cd02947">
    <property type="entry name" value="TRX_family"/>
    <property type="match status" value="1"/>
</dbReference>
<dbReference type="AlphaFoldDB" id="A0A7I8L5Q7"/>
<evidence type="ECO:0000313" key="4">
    <source>
        <dbReference type="EMBL" id="CAA7405006.1"/>
    </source>
</evidence>
<accession>A0A7I8L5Q7</accession>